<dbReference type="AlphaFoldDB" id="A0AAY5L328"/>
<reference evidence="1" key="3">
    <citation type="submission" date="2025-09" db="UniProtKB">
        <authorList>
            <consortium name="Ensembl"/>
        </authorList>
    </citation>
    <scope>IDENTIFICATION</scope>
</reference>
<dbReference type="Proteomes" id="UP000265140">
    <property type="component" value="Chromosome 1"/>
</dbReference>
<proteinExistence type="predicted"/>
<name>A0AAY5L328_ESOLU</name>
<reference evidence="1 2" key="1">
    <citation type="submission" date="2020-02" db="EMBL/GenBank/DDBJ databases">
        <title>Esox lucius (northern pike) genome, fEsoLuc1, primary haplotype.</title>
        <authorList>
            <person name="Myers G."/>
            <person name="Karagic N."/>
            <person name="Meyer A."/>
            <person name="Pippel M."/>
            <person name="Reichard M."/>
            <person name="Winkler S."/>
            <person name="Tracey A."/>
            <person name="Sims Y."/>
            <person name="Howe K."/>
            <person name="Rhie A."/>
            <person name="Formenti G."/>
            <person name="Durbin R."/>
            <person name="Fedrigo O."/>
            <person name="Jarvis E.D."/>
        </authorList>
    </citation>
    <scope>NUCLEOTIDE SEQUENCE [LARGE SCALE GENOMIC DNA]</scope>
</reference>
<dbReference type="Ensembl" id="ENSELUT00000099862.1">
    <property type="protein sequence ID" value="ENSELUP00000094955.1"/>
    <property type="gene ID" value="ENSELUG00000039818.1"/>
</dbReference>
<reference evidence="1" key="2">
    <citation type="submission" date="2025-08" db="UniProtKB">
        <authorList>
            <consortium name="Ensembl"/>
        </authorList>
    </citation>
    <scope>IDENTIFICATION</scope>
</reference>
<accession>A0AAY5L328</accession>
<evidence type="ECO:0000313" key="2">
    <source>
        <dbReference type="Proteomes" id="UP000265140"/>
    </source>
</evidence>
<evidence type="ECO:0000313" key="1">
    <source>
        <dbReference type="Ensembl" id="ENSELUP00000094955.1"/>
    </source>
</evidence>
<organism evidence="1 2">
    <name type="scientific">Esox lucius</name>
    <name type="common">Northern pike</name>
    <dbReference type="NCBI Taxonomy" id="8010"/>
    <lineage>
        <taxon>Eukaryota</taxon>
        <taxon>Metazoa</taxon>
        <taxon>Chordata</taxon>
        <taxon>Craniata</taxon>
        <taxon>Vertebrata</taxon>
        <taxon>Euteleostomi</taxon>
        <taxon>Actinopterygii</taxon>
        <taxon>Neopterygii</taxon>
        <taxon>Teleostei</taxon>
        <taxon>Protacanthopterygii</taxon>
        <taxon>Esociformes</taxon>
        <taxon>Esocidae</taxon>
        <taxon>Esox</taxon>
    </lineage>
</organism>
<sequence length="73" mass="8187">MRLQCIVILLESRKHRIPSVQYGGGSFFLWGCFTTGGAGVFVKIDVIVNSAKCVDFDVRFCSPKPYMVLSIRQ</sequence>
<keyword evidence="2" id="KW-1185">Reference proteome</keyword>
<protein>
    <submittedName>
        <fullName evidence="1">Uncharacterized protein</fullName>
    </submittedName>
</protein>